<dbReference type="Proteomes" id="UP000249340">
    <property type="component" value="Chromosome"/>
</dbReference>
<dbReference type="PROSITE" id="PS51462">
    <property type="entry name" value="NUDIX"/>
    <property type="match status" value="1"/>
</dbReference>
<evidence type="ECO:0000313" key="5">
    <source>
        <dbReference type="Proteomes" id="UP000249340"/>
    </source>
</evidence>
<dbReference type="InterPro" id="IPR000086">
    <property type="entry name" value="NUDIX_hydrolase_dom"/>
</dbReference>
<protein>
    <submittedName>
        <fullName evidence="4">NUDIX domain-containing protein</fullName>
    </submittedName>
</protein>
<dbReference type="Pfam" id="PF00293">
    <property type="entry name" value="NUDIX"/>
    <property type="match status" value="1"/>
</dbReference>
<dbReference type="AlphaFoldDB" id="A0A345SW31"/>
<gene>
    <name evidence="4" type="ORF">C7M71_011300</name>
</gene>
<evidence type="ECO:0000259" key="3">
    <source>
        <dbReference type="PROSITE" id="PS51462"/>
    </source>
</evidence>
<proteinExistence type="inferred from homology"/>
<organism evidence="4 5">
    <name type="scientific">Peterkaempfera bronchialis</name>
    <dbReference type="NCBI Taxonomy" id="2126346"/>
    <lineage>
        <taxon>Bacteria</taxon>
        <taxon>Bacillati</taxon>
        <taxon>Actinomycetota</taxon>
        <taxon>Actinomycetes</taxon>
        <taxon>Kitasatosporales</taxon>
        <taxon>Streptomycetaceae</taxon>
        <taxon>Peterkaempfera</taxon>
    </lineage>
</organism>
<dbReference type="SUPFAM" id="SSF55811">
    <property type="entry name" value="Nudix"/>
    <property type="match status" value="1"/>
</dbReference>
<name>A0A345SW31_9ACTN</name>
<dbReference type="InterPro" id="IPR015797">
    <property type="entry name" value="NUDIX_hydrolase-like_dom_sf"/>
</dbReference>
<dbReference type="CDD" id="cd03674">
    <property type="entry name" value="NUDIX_Hydrolase"/>
    <property type="match status" value="1"/>
</dbReference>
<comment type="similarity">
    <text evidence="1">Belongs to the Nudix hydrolase family.</text>
</comment>
<reference evidence="5" key="1">
    <citation type="submission" date="2018-07" db="EMBL/GenBank/DDBJ databases">
        <title>Streptacidiphilus bronchialis DSM 106435 chromosome.</title>
        <authorList>
            <person name="Batra D."/>
            <person name="Gulvik C.A."/>
        </authorList>
    </citation>
    <scope>NUCLEOTIDE SEQUENCE [LARGE SCALE GENOMIC DNA]</scope>
    <source>
        <strain evidence="5">DSM 106435</strain>
    </source>
</reference>
<accession>A0A345SW31</accession>
<dbReference type="Gene3D" id="3.90.79.10">
    <property type="entry name" value="Nucleoside Triphosphate Pyrophosphohydrolase"/>
    <property type="match status" value="1"/>
</dbReference>
<dbReference type="EMBL" id="CP031264">
    <property type="protein sequence ID" value="AXI77936.1"/>
    <property type="molecule type" value="Genomic_DNA"/>
</dbReference>
<dbReference type="PANTHER" id="PTHR43736:SF1">
    <property type="entry name" value="DIHYDRONEOPTERIN TRIPHOSPHATE DIPHOSPHATASE"/>
    <property type="match status" value="1"/>
</dbReference>
<sequence length="178" mass="19617">MAMSPEHIRTVLTGYADEHPEDKDSLAPVFAALDRDDDPTSRSTSPLHVTAGAVLVNDAGNVLLIHHNATGKWLTPGGHLELEDAELMRAALRELAEETGVDGGFLPILEMPVHVDVHDIPENPAKGEPAHQHADFRFVFRTVREVNPRIQEEEVSAAEWRPLDDLPKTLHKRVAALV</sequence>
<dbReference type="PANTHER" id="PTHR43736">
    <property type="entry name" value="ADP-RIBOSE PYROPHOSPHATASE"/>
    <property type="match status" value="1"/>
</dbReference>
<evidence type="ECO:0000256" key="2">
    <source>
        <dbReference type="SAM" id="MobiDB-lite"/>
    </source>
</evidence>
<evidence type="ECO:0000256" key="1">
    <source>
        <dbReference type="ARBA" id="ARBA00005582"/>
    </source>
</evidence>
<evidence type="ECO:0000313" key="4">
    <source>
        <dbReference type="EMBL" id="AXI77936.1"/>
    </source>
</evidence>
<dbReference type="KEGG" id="stri:C7M71_011300"/>
<feature type="region of interest" description="Disordered" evidence="2">
    <location>
        <begin position="1"/>
        <end position="23"/>
    </location>
</feature>
<feature type="domain" description="Nudix hydrolase" evidence="3">
    <location>
        <begin position="46"/>
        <end position="178"/>
    </location>
</feature>
<keyword evidence="5" id="KW-1185">Reference proteome</keyword>
<dbReference type="OrthoDB" id="21568at2"/>